<dbReference type="RefSeq" id="WP_171323399.1">
    <property type="nucleotide sequence ID" value="NZ_JABFBC010000001.1"/>
</dbReference>
<protein>
    <recommendedName>
        <fullName evidence="5">Excalibur calcium-binding domain-containing protein</fullName>
    </recommendedName>
</protein>
<dbReference type="Proteomes" id="UP000572377">
    <property type="component" value="Unassembled WGS sequence"/>
</dbReference>
<feature type="signal peptide" evidence="2">
    <location>
        <begin position="1"/>
        <end position="23"/>
    </location>
</feature>
<organism evidence="3 4">
    <name type="scientific">Halovulum dunhuangense</name>
    <dbReference type="NCBI Taxonomy" id="1505036"/>
    <lineage>
        <taxon>Bacteria</taxon>
        <taxon>Pseudomonadati</taxon>
        <taxon>Pseudomonadota</taxon>
        <taxon>Alphaproteobacteria</taxon>
        <taxon>Rhodobacterales</taxon>
        <taxon>Paracoccaceae</taxon>
        <taxon>Halovulum</taxon>
    </lineage>
</organism>
<evidence type="ECO:0000256" key="1">
    <source>
        <dbReference type="SAM" id="MobiDB-lite"/>
    </source>
</evidence>
<sequence>MKRTASLIGLLAALAACDNSAPAGGQGYFDPPPPARFVPPTDSISTLPSTGTQPGQPAFGQPMMAGTPGMEGGPASALSVDPDPNAALARDVTAALQGTNTTTSGAILPPGAPPPPGTPVAQVGDVLVAGDMGIDPNDQSIDLNASSLEVQERQRAVAQQMREAAQSQLVVVEPMPVPQQDINANVVAFARETTHPVGTKRYNRPAFRSRIQSASVCRRFETNDEAQRQFLANGGPETDRFNLDPDGDGFACEFDPERYRRLQF</sequence>
<dbReference type="AlphaFoldDB" id="A0A849L120"/>
<dbReference type="PROSITE" id="PS51257">
    <property type="entry name" value="PROKAR_LIPOPROTEIN"/>
    <property type="match status" value="1"/>
</dbReference>
<keyword evidence="4" id="KW-1185">Reference proteome</keyword>
<evidence type="ECO:0000256" key="2">
    <source>
        <dbReference type="SAM" id="SignalP"/>
    </source>
</evidence>
<evidence type="ECO:0000313" key="4">
    <source>
        <dbReference type="Proteomes" id="UP000572377"/>
    </source>
</evidence>
<dbReference type="EMBL" id="JABFBC010000001">
    <property type="protein sequence ID" value="NNU79988.1"/>
    <property type="molecule type" value="Genomic_DNA"/>
</dbReference>
<proteinExistence type="predicted"/>
<feature type="chain" id="PRO_5032299433" description="Excalibur calcium-binding domain-containing protein" evidence="2">
    <location>
        <begin position="24"/>
        <end position="264"/>
    </location>
</feature>
<reference evidence="3 4" key="1">
    <citation type="submission" date="2020-05" db="EMBL/GenBank/DDBJ databases">
        <title>Gimesia benthica sp. nov., a novel planctomycete isolated from a deep-sea water sample of the Northwest Indian Ocean.</title>
        <authorList>
            <person name="Wang J."/>
            <person name="Ruan C."/>
            <person name="Song L."/>
            <person name="Zhu Y."/>
            <person name="Li A."/>
            <person name="Zheng X."/>
            <person name="Wang L."/>
            <person name="Lu Z."/>
            <person name="Huang Y."/>
            <person name="Du W."/>
            <person name="Zhou Y."/>
            <person name="Huang L."/>
            <person name="Dai X."/>
        </authorList>
    </citation>
    <scope>NUCLEOTIDE SEQUENCE [LARGE SCALE GENOMIC DNA]</scope>
    <source>
        <strain evidence="3 4">YYQ-30</strain>
    </source>
</reference>
<name>A0A849L120_9RHOB</name>
<gene>
    <name evidence="3" type="ORF">HMH01_05995</name>
</gene>
<feature type="region of interest" description="Disordered" evidence="1">
    <location>
        <begin position="42"/>
        <end position="83"/>
    </location>
</feature>
<evidence type="ECO:0008006" key="5">
    <source>
        <dbReference type="Google" id="ProtNLM"/>
    </source>
</evidence>
<comment type="caution">
    <text evidence="3">The sequence shown here is derived from an EMBL/GenBank/DDBJ whole genome shotgun (WGS) entry which is preliminary data.</text>
</comment>
<accession>A0A849L120</accession>
<keyword evidence="2" id="KW-0732">Signal</keyword>
<evidence type="ECO:0000313" key="3">
    <source>
        <dbReference type="EMBL" id="NNU79988.1"/>
    </source>
</evidence>
<feature type="compositionally biased region" description="Polar residues" evidence="1">
    <location>
        <begin position="42"/>
        <end position="55"/>
    </location>
</feature>